<name>X1BSZ0_9ZZZZ</name>
<organism evidence="1">
    <name type="scientific">marine sediment metagenome</name>
    <dbReference type="NCBI Taxonomy" id="412755"/>
    <lineage>
        <taxon>unclassified sequences</taxon>
        <taxon>metagenomes</taxon>
        <taxon>ecological metagenomes</taxon>
    </lineage>
</organism>
<dbReference type="AlphaFoldDB" id="X1BSZ0"/>
<evidence type="ECO:0000313" key="1">
    <source>
        <dbReference type="EMBL" id="GAG98854.1"/>
    </source>
</evidence>
<gene>
    <name evidence="1" type="ORF">S01H4_49360</name>
</gene>
<sequence length="273" mass="31581">IYMPFEKIMKLKIFILIPCFISSLCFLQSIKGVVLDAITLEPIESASIYYDNTTVGTASNFKGEFEIEFESSITSSLIISFIGYETTIIPDYTSKKFYKILLNKSDNKLDEVVIYAFDGMPKKTKLKHFRKHFLGDTKNGKSCTILNEEDLNLRYNKRTRQLVVTSKAPILVRNDNLQYDIKFDLKNFTIDYGYVNSKKKLFIANSVLYKGTTFFESIVDDESIHKTREKTYKGSVIHFMRALASNQLKKEEFKIVCLGYIVDPDNYIRITKI</sequence>
<proteinExistence type="predicted"/>
<reference evidence="1" key="1">
    <citation type="journal article" date="2014" name="Front. Microbiol.">
        <title>High frequency of phylogenetically diverse reductive dehalogenase-homologous genes in deep subseafloor sedimentary metagenomes.</title>
        <authorList>
            <person name="Kawai M."/>
            <person name="Futagami T."/>
            <person name="Toyoda A."/>
            <person name="Takaki Y."/>
            <person name="Nishi S."/>
            <person name="Hori S."/>
            <person name="Arai W."/>
            <person name="Tsubouchi T."/>
            <person name="Morono Y."/>
            <person name="Uchiyama I."/>
            <person name="Ito T."/>
            <person name="Fujiyama A."/>
            <person name="Inagaki F."/>
            <person name="Takami H."/>
        </authorList>
    </citation>
    <scope>NUCLEOTIDE SEQUENCE</scope>
    <source>
        <strain evidence="1">Expedition CK06-06</strain>
    </source>
</reference>
<dbReference type="SUPFAM" id="SSF49464">
    <property type="entry name" value="Carboxypeptidase regulatory domain-like"/>
    <property type="match status" value="1"/>
</dbReference>
<protein>
    <recommendedName>
        <fullName evidence="2">Carboxypeptidase-like regulatory domain-containing protein</fullName>
    </recommendedName>
</protein>
<feature type="non-terminal residue" evidence="1">
    <location>
        <position position="1"/>
    </location>
</feature>
<feature type="non-terminal residue" evidence="1">
    <location>
        <position position="273"/>
    </location>
</feature>
<dbReference type="Gene3D" id="2.60.40.1120">
    <property type="entry name" value="Carboxypeptidase-like, regulatory domain"/>
    <property type="match status" value="1"/>
</dbReference>
<evidence type="ECO:0008006" key="2">
    <source>
        <dbReference type="Google" id="ProtNLM"/>
    </source>
</evidence>
<dbReference type="InterPro" id="IPR008969">
    <property type="entry name" value="CarboxyPept-like_regulatory"/>
</dbReference>
<comment type="caution">
    <text evidence="1">The sequence shown here is derived from an EMBL/GenBank/DDBJ whole genome shotgun (WGS) entry which is preliminary data.</text>
</comment>
<dbReference type="Pfam" id="PF13715">
    <property type="entry name" value="CarbopepD_reg_2"/>
    <property type="match status" value="1"/>
</dbReference>
<dbReference type="EMBL" id="BART01027916">
    <property type="protein sequence ID" value="GAG98854.1"/>
    <property type="molecule type" value="Genomic_DNA"/>
</dbReference>
<accession>X1BSZ0</accession>